<keyword evidence="18" id="KW-0170">Cobalt</keyword>
<comment type="caution">
    <text evidence="22">The sequence shown here is derived from an EMBL/GenBank/DDBJ whole genome shotgun (WGS) entry which is preliminary data.</text>
</comment>
<dbReference type="PANTHER" id="PTHR43622">
    <property type="entry name" value="3-DEHYDROQUINATE SYNTHASE"/>
    <property type="match status" value="1"/>
</dbReference>
<dbReference type="Pfam" id="PF01761">
    <property type="entry name" value="DHQ_synthase"/>
    <property type="match status" value="1"/>
</dbReference>
<dbReference type="GO" id="GO:0009073">
    <property type="term" value="P:aromatic amino acid family biosynthetic process"/>
    <property type="evidence" value="ECO:0007669"/>
    <property type="project" value="UniProtKB-KW"/>
</dbReference>
<dbReference type="Pfam" id="PF24621">
    <property type="entry name" value="DHQS_C"/>
    <property type="match status" value="1"/>
</dbReference>
<dbReference type="Proteomes" id="UP000698173">
    <property type="component" value="Unassembled WGS sequence"/>
</dbReference>
<evidence type="ECO:0000313" key="23">
    <source>
        <dbReference type="Proteomes" id="UP000698173"/>
    </source>
</evidence>
<feature type="domain" description="3-dehydroquinate synthase N-terminal" evidence="20">
    <location>
        <begin position="70"/>
        <end position="180"/>
    </location>
</feature>
<dbReference type="GO" id="GO:0003856">
    <property type="term" value="F:3-dehydroquinate synthase activity"/>
    <property type="evidence" value="ECO:0007669"/>
    <property type="project" value="UniProtKB-UniRule"/>
</dbReference>
<dbReference type="GO" id="GO:0009423">
    <property type="term" value="P:chorismate biosynthetic process"/>
    <property type="evidence" value="ECO:0007669"/>
    <property type="project" value="UniProtKB-UniRule"/>
</dbReference>
<dbReference type="CDD" id="cd08195">
    <property type="entry name" value="DHQS"/>
    <property type="match status" value="1"/>
</dbReference>
<evidence type="ECO:0000256" key="3">
    <source>
        <dbReference type="ARBA" id="ARBA00001941"/>
    </source>
</evidence>
<dbReference type="InterPro" id="IPR050071">
    <property type="entry name" value="Dehydroquinate_synthase"/>
</dbReference>
<organism evidence="22 23">
    <name type="scientific">Sporosarcina psychrophila</name>
    <name type="common">Bacillus psychrophilus</name>
    <dbReference type="NCBI Taxonomy" id="1476"/>
    <lineage>
        <taxon>Bacteria</taxon>
        <taxon>Bacillati</taxon>
        <taxon>Bacillota</taxon>
        <taxon>Bacilli</taxon>
        <taxon>Bacillales</taxon>
        <taxon>Caryophanaceae</taxon>
        <taxon>Sporosarcina</taxon>
    </lineage>
</organism>
<dbReference type="NCBIfam" id="TIGR01357">
    <property type="entry name" value="aroB"/>
    <property type="match status" value="1"/>
</dbReference>
<dbReference type="GO" id="GO:0005737">
    <property type="term" value="C:cytoplasm"/>
    <property type="evidence" value="ECO:0007669"/>
    <property type="project" value="UniProtKB-SubCell"/>
</dbReference>
<comment type="cofactor">
    <cofactor evidence="4">
        <name>Zn(2+)</name>
        <dbReference type="ChEBI" id="CHEBI:29105"/>
    </cofactor>
</comment>
<evidence type="ECO:0000259" key="20">
    <source>
        <dbReference type="Pfam" id="PF01761"/>
    </source>
</evidence>
<dbReference type="PANTHER" id="PTHR43622:SF7">
    <property type="entry name" value="3-DEHYDROQUINATE SYNTHASE, CHLOROPLASTIC"/>
    <property type="match status" value="1"/>
</dbReference>
<dbReference type="InterPro" id="IPR056179">
    <property type="entry name" value="DHQS_C"/>
</dbReference>
<evidence type="ECO:0000256" key="15">
    <source>
        <dbReference type="ARBA" id="ARBA00023027"/>
    </source>
</evidence>
<dbReference type="EC" id="4.2.3.4" evidence="8 19"/>
<evidence type="ECO:0000256" key="5">
    <source>
        <dbReference type="ARBA" id="ARBA00004496"/>
    </source>
</evidence>
<dbReference type="FunFam" id="3.40.50.1970:FF:000007">
    <property type="entry name" value="Pentafunctional AROM polypeptide"/>
    <property type="match status" value="1"/>
</dbReference>
<evidence type="ECO:0000259" key="21">
    <source>
        <dbReference type="Pfam" id="PF24621"/>
    </source>
</evidence>
<dbReference type="Gene3D" id="3.40.50.1970">
    <property type="match status" value="1"/>
</dbReference>
<keyword evidence="14" id="KW-0862">Zinc</keyword>
<dbReference type="GO" id="GO:0008652">
    <property type="term" value="P:amino acid biosynthetic process"/>
    <property type="evidence" value="ECO:0007669"/>
    <property type="project" value="UniProtKB-KW"/>
</dbReference>
<evidence type="ECO:0000256" key="2">
    <source>
        <dbReference type="ARBA" id="ARBA00001911"/>
    </source>
</evidence>
<keyword evidence="10" id="KW-0963">Cytoplasm</keyword>
<evidence type="ECO:0000256" key="1">
    <source>
        <dbReference type="ARBA" id="ARBA00001393"/>
    </source>
</evidence>
<evidence type="ECO:0000256" key="8">
    <source>
        <dbReference type="ARBA" id="ARBA00013031"/>
    </source>
</evidence>
<keyword evidence="13" id="KW-0547">Nucleotide-binding</keyword>
<evidence type="ECO:0000256" key="14">
    <source>
        <dbReference type="ARBA" id="ARBA00022833"/>
    </source>
</evidence>
<evidence type="ECO:0000256" key="11">
    <source>
        <dbReference type="ARBA" id="ARBA00022605"/>
    </source>
</evidence>
<comment type="pathway">
    <text evidence="6">Metabolic intermediate biosynthesis; chorismate biosynthesis; chorismate from D-erythrose 4-phosphate and phosphoenolpyruvate: step 2/7.</text>
</comment>
<evidence type="ECO:0000256" key="19">
    <source>
        <dbReference type="NCBIfam" id="TIGR01357"/>
    </source>
</evidence>
<evidence type="ECO:0000256" key="12">
    <source>
        <dbReference type="ARBA" id="ARBA00022723"/>
    </source>
</evidence>
<feature type="domain" description="3-dehydroquinate synthase C-terminal" evidence="21">
    <location>
        <begin position="182"/>
        <end position="325"/>
    </location>
</feature>
<dbReference type="InterPro" id="IPR016037">
    <property type="entry name" value="DHQ_synth_AroB"/>
</dbReference>
<comment type="subcellular location">
    <subcellularLocation>
        <location evidence="5">Cytoplasm</location>
    </subcellularLocation>
</comment>
<dbReference type="AlphaFoldDB" id="A0A921G261"/>
<evidence type="ECO:0000256" key="6">
    <source>
        <dbReference type="ARBA" id="ARBA00004661"/>
    </source>
</evidence>
<sequence length="368" mass="40650">MGKLTVAVRDHHYNVDIGSDTYNLFITDYAELLGSVDRIAIIADEKVAAIHLPLLQKALESVNHEIIVKTVPAGESCKTSTVYIDCLSFLLNEKFTRDSLLIAFGGGACGDLTGFVAATYMRGIKYLQCPTTILAHDSAVGGKTAINMPEGKNMVGSFHQPTGVLFNTSLFESLPPREIRSGMAELLKHALISDEKWALELLSESSFSQPDIEWLSHELLRGIEVKAKIVTEDEFEHSTRKFLNFGHTFGHAVEGVCGFGGLSHGESVMIGMAYSLILSESHGAIDESLTSRFIKFANTHSYTFQPVHEHAFNVFMGYMEKDKKASFGKLNFVLLNGVGKPYVKELSKEQCEEAFNQLKQRTKGDETK</sequence>
<comment type="cofactor">
    <cofactor evidence="3">
        <name>Co(2+)</name>
        <dbReference type="ChEBI" id="CHEBI:48828"/>
    </cofactor>
</comment>
<dbReference type="GO" id="GO:0000166">
    <property type="term" value="F:nucleotide binding"/>
    <property type="evidence" value="ECO:0007669"/>
    <property type="project" value="UniProtKB-KW"/>
</dbReference>
<evidence type="ECO:0000256" key="10">
    <source>
        <dbReference type="ARBA" id="ARBA00022490"/>
    </source>
</evidence>
<accession>A0A921G261</accession>
<dbReference type="InterPro" id="IPR030960">
    <property type="entry name" value="DHQS/DOIS_N"/>
</dbReference>
<evidence type="ECO:0000313" key="22">
    <source>
        <dbReference type="EMBL" id="HJF33289.1"/>
    </source>
</evidence>
<evidence type="ECO:0000256" key="17">
    <source>
        <dbReference type="ARBA" id="ARBA00023239"/>
    </source>
</evidence>
<dbReference type="Gene3D" id="1.20.1090.10">
    <property type="entry name" value="Dehydroquinate synthase-like - alpha domain"/>
    <property type="match status" value="1"/>
</dbReference>
<evidence type="ECO:0000256" key="16">
    <source>
        <dbReference type="ARBA" id="ARBA00023141"/>
    </source>
</evidence>
<comment type="cofactor">
    <cofactor evidence="2">
        <name>NAD(+)</name>
        <dbReference type="ChEBI" id="CHEBI:57540"/>
    </cofactor>
</comment>
<gene>
    <name evidence="22" type="primary">aroB</name>
    <name evidence="22" type="ORF">K8V56_16120</name>
</gene>
<proteinExistence type="inferred from homology"/>
<reference evidence="22" key="2">
    <citation type="submission" date="2021-09" db="EMBL/GenBank/DDBJ databases">
        <authorList>
            <person name="Gilroy R."/>
        </authorList>
    </citation>
    <scope>NUCLEOTIDE SEQUENCE</scope>
    <source>
        <strain evidence="22">CHK171-7178</strain>
    </source>
</reference>
<comment type="catalytic activity">
    <reaction evidence="1">
        <text>7-phospho-2-dehydro-3-deoxy-D-arabino-heptonate = 3-dehydroquinate + phosphate</text>
        <dbReference type="Rhea" id="RHEA:21968"/>
        <dbReference type="ChEBI" id="CHEBI:32364"/>
        <dbReference type="ChEBI" id="CHEBI:43474"/>
        <dbReference type="ChEBI" id="CHEBI:58394"/>
        <dbReference type="EC" id="4.2.3.4"/>
    </reaction>
</comment>
<keyword evidence="11" id="KW-0028">Amino-acid biosynthesis</keyword>
<name>A0A921G261_SPOPS</name>
<dbReference type="EMBL" id="DYWT01000252">
    <property type="protein sequence ID" value="HJF33289.1"/>
    <property type="molecule type" value="Genomic_DNA"/>
</dbReference>
<dbReference type="PIRSF" id="PIRSF001455">
    <property type="entry name" value="DHQ_synth"/>
    <property type="match status" value="1"/>
</dbReference>
<keyword evidence="12" id="KW-0479">Metal-binding</keyword>
<comment type="similarity">
    <text evidence="7">Belongs to the sugar phosphate cyclases superfamily. Dehydroquinate synthase family.</text>
</comment>
<keyword evidence="16" id="KW-0057">Aromatic amino acid biosynthesis</keyword>
<evidence type="ECO:0000256" key="7">
    <source>
        <dbReference type="ARBA" id="ARBA00005412"/>
    </source>
</evidence>
<evidence type="ECO:0000256" key="9">
    <source>
        <dbReference type="ARBA" id="ARBA00017684"/>
    </source>
</evidence>
<protein>
    <recommendedName>
        <fullName evidence="9 19">3-dehydroquinate synthase</fullName>
        <ecNumber evidence="8 19">4.2.3.4</ecNumber>
    </recommendedName>
</protein>
<keyword evidence="15" id="KW-0520">NAD</keyword>
<evidence type="ECO:0000256" key="13">
    <source>
        <dbReference type="ARBA" id="ARBA00022741"/>
    </source>
</evidence>
<dbReference type="InterPro" id="IPR030963">
    <property type="entry name" value="DHQ_synth_fam"/>
</dbReference>
<dbReference type="SUPFAM" id="SSF56796">
    <property type="entry name" value="Dehydroquinate synthase-like"/>
    <property type="match status" value="1"/>
</dbReference>
<dbReference type="GO" id="GO:0046872">
    <property type="term" value="F:metal ion binding"/>
    <property type="evidence" value="ECO:0007669"/>
    <property type="project" value="UniProtKB-KW"/>
</dbReference>
<evidence type="ECO:0000256" key="18">
    <source>
        <dbReference type="ARBA" id="ARBA00023285"/>
    </source>
</evidence>
<evidence type="ECO:0000256" key="4">
    <source>
        <dbReference type="ARBA" id="ARBA00001947"/>
    </source>
</evidence>
<keyword evidence="17 22" id="KW-0456">Lyase</keyword>
<reference evidence="22" key="1">
    <citation type="journal article" date="2021" name="PeerJ">
        <title>Extensive microbial diversity within the chicken gut microbiome revealed by metagenomics and culture.</title>
        <authorList>
            <person name="Gilroy R."/>
            <person name="Ravi A."/>
            <person name="Getino M."/>
            <person name="Pursley I."/>
            <person name="Horton D.L."/>
            <person name="Alikhan N.F."/>
            <person name="Baker D."/>
            <person name="Gharbi K."/>
            <person name="Hall N."/>
            <person name="Watson M."/>
            <person name="Adriaenssens E.M."/>
            <person name="Foster-Nyarko E."/>
            <person name="Jarju S."/>
            <person name="Secka A."/>
            <person name="Antonio M."/>
            <person name="Oren A."/>
            <person name="Chaudhuri R.R."/>
            <person name="La Ragione R."/>
            <person name="Hildebrand F."/>
            <person name="Pallen M.J."/>
        </authorList>
    </citation>
    <scope>NUCLEOTIDE SEQUENCE</scope>
    <source>
        <strain evidence="22">CHK171-7178</strain>
    </source>
</reference>